<keyword evidence="8 10" id="KW-0560">Oxidoreductase</keyword>
<dbReference type="AlphaFoldDB" id="A0A4R2PJ33"/>
<comment type="function">
    <text evidence="10">Catalyzes the last two steps in the biosynthesis of 5-methylaminomethyl-2-thiouridine (mnm(5)s(2)U) at the wobble position (U34) in tRNA. Catalyzes the FAD-dependent demodification of cmnm(5)s(2)U34 to nm(5)s(2)U34, followed by the transfer of a methyl group from S-adenosyl-L-methionine to nm(5)s(2)U34, to form mnm(5)s(2)U34.</text>
</comment>
<keyword evidence="7 10" id="KW-0274">FAD</keyword>
<comment type="subcellular location">
    <subcellularLocation>
        <location evidence="10">Cytoplasm</location>
    </subcellularLocation>
</comment>
<keyword evidence="15" id="KW-1185">Reference proteome</keyword>
<dbReference type="Pfam" id="PF01266">
    <property type="entry name" value="DAO"/>
    <property type="match status" value="1"/>
</dbReference>
<dbReference type="Pfam" id="PF05430">
    <property type="entry name" value="Methyltransf_30"/>
    <property type="match status" value="1"/>
</dbReference>
<feature type="region of interest" description="Disordered" evidence="11">
    <location>
        <begin position="1"/>
        <end position="22"/>
    </location>
</feature>
<feature type="domain" description="MnmC-like methyltransferase" evidence="13">
    <location>
        <begin position="123"/>
        <end position="241"/>
    </location>
</feature>
<feature type="region of interest" description="tRNA (mnm(5)s(2)U34)-methyltransferase" evidence="10">
    <location>
        <begin position="1"/>
        <end position="244"/>
    </location>
</feature>
<dbReference type="GO" id="GO:0032259">
    <property type="term" value="P:methylation"/>
    <property type="evidence" value="ECO:0007669"/>
    <property type="project" value="UniProtKB-KW"/>
</dbReference>
<evidence type="ECO:0000259" key="13">
    <source>
        <dbReference type="Pfam" id="PF05430"/>
    </source>
</evidence>
<dbReference type="InterPro" id="IPR006076">
    <property type="entry name" value="FAD-dep_OxRdtase"/>
</dbReference>
<keyword evidence="6 10" id="KW-0819">tRNA processing</keyword>
<comment type="cofactor">
    <cofactor evidence="10">
        <name>FAD</name>
        <dbReference type="ChEBI" id="CHEBI:57692"/>
    </cofactor>
</comment>
<sequence>MTGETPPVPTASPLLAPPALDWRGTTPVDRATGDIYFNAQDGRGETEGVFLAGTGLAQTWAGRRRFTVGETGFGTGLNFLCTWDLWRRTPEARRPGRLHFVSVEGHPLTPGDLARALAAFPDLAPLARQLVRQWPPGEPGFHRRCFDDDRVALTLLFGPAAHMLSQLEARVDAWFLDGFAPAANPAMWDDAVIAELSRVSAPGARLATYTAAGAVRRTLAAHGWSVTKVPGYGAKRDRIDARFERRPGSAYPGRPWCAPPAPRADAGPVAVVGNGVAAMHITRALRAEGVETVMIGAGEPASAVPGGVAVPRLSLGDDAAARLAVRSYLHLTAPIAPDPDAAILSLAPGEGARFDRLMARFAWADDQIRPVDAATASDLLGTRSTAPGYLLPKSPLAAPYMLMPDRPGRVTALDRCGDGWRLTLADGSALDAAHVVLATGSDLALCPTPLPVRLRWGRTVCLADPPMVPRRPVSFGGHAVATPKGLWVGSTFDKTDEAGDATADLLAKMAKALPDLADALAATPAARQWRGARSTTPDHLPLVGPLFAPERVAADYAPLARDASDPRVPPLEPLPGLTLVNGLGARGYQTGPLLGELVAAQLAGAPWPVERHLAEAMHPVRFAIKALVRGQAPVGADP</sequence>
<dbReference type="InterPro" id="IPR036188">
    <property type="entry name" value="FAD/NAD-bd_sf"/>
</dbReference>
<keyword evidence="4 10" id="KW-0808">Transferase</keyword>
<dbReference type="OrthoDB" id="9786494at2"/>
<dbReference type="Gene3D" id="3.40.50.150">
    <property type="entry name" value="Vaccinia Virus protein VP39"/>
    <property type="match status" value="1"/>
</dbReference>
<keyword evidence="3 10" id="KW-0285">Flavoprotein</keyword>
<dbReference type="GO" id="GO:0002097">
    <property type="term" value="P:tRNA wobble base modification"/>
    <property type="evidence" value="ECO:0007669"/>
    <property type="project" value="UniProtKB-UniRule"/>
</dbReference>
<protein>
    <recommendedName>
        <fullName evidence="10">tRNA 5-methylaminomethyl-2-thiouridine biosynthesis bifunctional protein MnmC</fullName>
        <shortName evidence="10">tRNA mnm(5)s(2)U biosynthesis bifunctional protein</shortName>
    </recommendedName>
    <domain>
        <recommendedName>
            <fullName evidence="10">tRNA (mnm(5)s(2)U34)-methyltransferase</fullName>
            <ecNumber evidence="10">2.1.1.61</ecNumber>
        </recommendedName>
    </domain>
    <domain>
        <recommendedName>
            <fullName evidence="10">FAD-dependent cmnm(5)s(2)U34 oxidoreductase</fullName>
            <ecNumber evidence="10">1.5.-.-</ecNumber>
        </recommendedName>
    </domain>
</protein>
<dbReference type="GO" id="GO:0050660">
    <property type="term" value="F:flavin adenine dinucleotide binding"/>
    <property type="evidence" value="ECO:0007669"/>
    <property type="project" value="UniProtKB-UniRule"/>
</dbReference>
<evidence type="ECO:0000313" key="14">
    <source>
        <dbReference type="EMBL" id="TCP35337.1"/>
    </source>
</evidence>
<dbReference type="EC" id="2.1.1.61" evidence="10"/>
<proteinExistence type="inferred from homology"/>
<evidence type="ECO:0000259" key="12">
    <source>
        <dbReference type="Pfam" id="PF01266"/>
    </source>
</evidence>
<dbReference type="InterPro" id="IPR047785">
    <property type="entry name" value="tRNA_MNMC2"/>
</dbReference>
<dbReference type="SUPFAM" id="SSF51905">
    <property type="entry name" value="FAD/NAD(P)-binding domain"/>
    <property type="match status" value="1"/>
</dbReference>
<dbReference type="GO" id="GO:0004808">
    <property type="term" value="F:tRNA (5-methylaminomethyl-2-thiouridylate)(34)-methyltransferase activity"/>
    <property type="evidence" value="ECO:0007669"/>
    <property type="project" value="UniProtKB-EC"/>
</dbReference>
<evidence type="ECO:0000256" key="7">
    <source>
        <dbReference type="ARBA" id="ARBA00022827"/>
    </source>
</evidence>
<name>A0A4R2PJ33_RHOSA</name>
<comment type="similarity">
    <text evidence="10">In the C-terminal section; belongs to the DAO family.</text>
</comment>
<evidence type="ECO:0000256" key="2">
    <source>
        <dbReference type="ARBA" id="ARBA00022603"/>
    </source>
</evidence>
<dbReference type="PANTHER" id="PTHR13847">
    <property type="entry name" value="SARCOSINE DEHYDROGENASE-RELATED"/>
    <property type="match status" value="1"/>
</dbReference>
<evidence type="ECO:0000256" key="6">
    <source>
        <dbReference type="ARBA" id="ARBA00022694"/>
    </source>
</evidence>
<dbReference type="Gene3D" id="3.50.50.60">
    <property type="entry name" value="FAD/NAD(P)-binding domain"/>
    <property type="match status" value="1"/>
</dbReference>
<keyword evidence="5 10" id="KW-0949">S-adenosyl-L-methionine</keyword>
<evidence type="ECO:0000256" key="4">
    <source>
        <dbReference type="ARBA" id="ARBA00022679"/>
    </source>
</evidence>
<dbReference type="InterPro" id="IPR008471">
    <property type="entry name" value="MnmC-like_methylTransf"/>
</dbReference>
<evidence type="ECO:0000256" key="11">
    <source>
        <dbReference type="SAM" id="MobiDB-lite"/>
    </source>
</evidence>
<evidence type="ECO:0000256" key="8">
    <source>
        <dbReference type="ARBA" id="ARBA00023002"/>
    </source>
</evidence>
<dbReference type="EMBL" id="SLXO01000004">
    <property type="protein sequence ID" value="TCP35337.1"/>
    <property type="molecule type" value="Genomic_DNA"/>
</dbReference>
<dbReference type="InParanoid" id="A0A4R2PJ33"/>
<comment type="catalytic activity">
    <reaction evidence="10">
        <text>5-aminomethyl-2-thiouridine(34) in tRNA + S-adenosyl-L-methionine = 5-methylaminomethyl-2-thiouridine(34) in tRNA + S-adenosyl-L-homocysteine + H(+)</text>
        <dbReference type="Rhea" id="RHEA:19569"/>
        <dbReference type="Rhea" id="RHEA-COMP:10195"/>
        <dbReference type="Rhea" id="RHEA-COMP:10197"/>
        <dbReference type="ChEBI" id="CHEBI:15378"/>
        <dbReference type="ChEBI" id="CHEBI:57856"/>
        <dbReference type="ChEBI" id="CHEBI:59789"/>
        <dbReference type="ChEBI" id="CHEBI:74454"/>
        <dbReference type="ChEBI" id="CHEBI:74455"/>
        <dbReference type="EC" id="2.1.1.61"/>
    </reaction>
</comment>
<dbReference type="NCBIfam" id="NF033855">
    <property type="entry name" value="tRNA_MNMC2"/>
    <property type="match status" value="1"/>
</dbReference>
<organism evidence="14 15">
    <name type="scientific">Rhodothalassium salexigens DSM 2132</name>
    <dbReference type="NCBI Taxonomy" id="1188247"/>
    <lineage>
        <taxon>Bacteria</taxon>
        <taxon>Pseudomonadati</taxon>
        <taxon>Pseudomonadota</taxon>
        <taxon>Alphaproteobacteria</taxon>
        <taxon>Rhodothalassiales</taxon>
        <taxon>Rhodothalassiaceae</taxon>
        <taxon>Rhodothalassium</taxon>
    </lineage>
</organism>
<keyword evidence="1 10" id="KW-0963">Cytoplasm</keyword>
<feature type="compositionally biased region" description="Pro residues" evidence="11">
    <location>
        <begin position="1"/>
        <end position="10"/>
    </location>
</feature>
<dbReference type="PANTHER" id="PTHR13847:SF289">
    <property type="entry name" value="GLYCINE OXIDASE"/>
    <property type="match status" value="1"/>
</dbReference>
<evidence type="ECO:0000256" key="3">
    <source>
        <dbReference type="ARBA" id="ARBA00022630"/>
    </source>
</evidence>
<gene>
    <name evidence="10" type="primary">mnmC</name>
    <name evidence="14" type="ORF">EV659_104189</name>
</gene>
<dbReference type="GO" id="GO:0016645">
    <property type="term" value="F:oxidoreductase activity, acting on the CH-NH group of donors"/>
    <property type="evidence" value="ECO:0007669"/>
    <property type="project" value="InterPro"/>
</dbReference>
<dbReference type="Proteomes" id="UP000295399">
    <property type="component" value="Unassembled WGS sequence"/>
</dbReference>
<comment type="caution">
    <text evidence="14">The sequence shown here is derived from an EMBL/GenBank/DDBJ whole genome shotgun (WGS) entry which is preliminary data.</text>
</comment>
<dbReference type="Gene3D" id="3.30.9.10">
    <property type="entry name" value="D-Amino Acid Oxidase, subunit A, domain 2"/>
    <property type="match status" value="1"/>
</dbReference>
<dbReference type="InterPro" id="IPR023032">
    <property type="entry name" value="tRNA_MAMT_biosynth_bifunc_MnmC"/>
</dbReference>
<comment type="similarity">
    <text evidence="10">In the N-terminal section; belongs to the methyltransferase superfamily. tRNA (mnm(5)s(2)U34)-methyltransferase family.</text>
</comment>
<dbReference type="GO" id="GO:0005737">
    <property type="term" value="C:cytoplasm"/>
    <property type="evidence" value="ECO:0007669"/>
    <property type="project" value="UniProtKB-SubCell"/>
</dbReference>
<dbReference type="HAMAP" id="MF_01102">
    <property type="entry name" value="MnmC"/>
    <property type="match status" value="1"/>
</dbReference>
<evidence type="ECO:0000256" key="9">
    <source>
        <dbReference type="ARBA" id="ARBA00023268"/>
    </source>
</evidence>
<dbReference type="EC" id="1.5.-.-" evidence="10"/>
<dbReference type="InterPro" id="IPR029063">
    <property type="entry name" value="SAM-dependent_MTases_sf"/>
</dbReference>
<evidence type="ECO:0000256" key="10">
    <source>
        <dbReference type="HAMAP-Rule" id="MF_01102"/>
    </source>
</evidence>
<feature type="region of interest" description="FAD-dependent cmnm(5)s(2)U34 oxidoreductase" evidence="10">
    <location>
        <begin position="272"/>
        <end position="638"/>
    </location>
</feature>
<feature type="domain" description="FAD dependent oxidoreductase" evidence="12">
    <location>
        <begin position="409"/>
        <end position="600"/>
    </location>
</feature>
<feature type="compositionally biased region" description="Low complexity" evidence="11">
    <location>
        <begin position="11"/>
        <end position="20"/>
    </location>
</feature>
<keyword evidence="9 10" id="KW-0511">Multifunctional enzyme</keyword>
<evidence type="ECO:0000256" key="1">
    <source>
        <dbReference type="ARBA" id="ARBA00022490"/>
    </source>
</evidence>
<evidence type="ECO:0000256" key="5">
    <source>
        <dbReference type="ARBA" id="ARBA00022691"/>
    </source>
</evidence>
<accession>A0A4R2PJ33</accession>
<dbReference type="FunCoup" id="A0A4R2PJ33">
    <property type="interactions" value="61"/>
</dbReference>
<reference evidence="14 15" key="1">
    <citation type="submission" date="2019-03" db="EMBL/GenBank/DDBJ databases">
        <title>Genomic Encyclopedia of Type Strains, Phase IV (KMG-IV): sequencing the most valuable type-strain genomes for metagenomic binning, comparative biology and taxonomic classification.</title>
        <authorList>
            <person name="Goeker M."/>
        </authorList>
    </citation>
    <scope>NUCLEOTIDE SEQUENCE [LARGE SCALE GENOMIC DNA]</scope>
    <source>
        <strain evidence="14 15">DSM 2132</strain>
    </source>
</reference>
<evidence type="ECO:0000313" key="15">
    <source>
        <dbReference type="Proteomes" id="UP000295399"/>
    </source>
</evidence>
<keyword evidence="2 10" id="KW-0489">Methyltransferase</keyword>